<evidence type="ECO:0000313" key="2">
    <source>
        <dbReference type="Proteomes" id="UP000195893"/>
    </source>
</evidence>
<comment type="caution">
    <text evidence="1">The sequence shown here is derived from an EMBL/GenBank/DDBJ whole genome shotgun (WGS) entry which is preliminary data.</text>
</comment>
<dbReference type="Proteomes" id="UP000195893">
    <property type="component" value="Unassembled WGS sequence"/>
</dbReference>
<name>A0A1Y5NDQ2_9BACT</name>
<gene>
    <name evidence="1" type="ORF">B9N60_09880</name>
</gene>
<dbReference type="EMBL" id="NDYQ01000020">
    <property type="protein sequence ID" value="OUT16105.1"/>
    <property type="molecule type" value="Genomic_DNA"/>
</dbReference>
<sequence length="524" mass="59515">MTNDERISYLEELVQTAYNGYAEYKPFFDKLNDAYLLVLESEQYNSLKERNKSKNYIPKLNSKAKRIYDGLTETYFNNDTFAKLEPYINSTHDVIDKWQEALNFYCDKINLYKIFSPIFLKAAFSASSVVKVFWGKDEAKIEEVDINDIYFDPDAKNTDDIRYIVHRIYLTTNDIKKLIKNKTFKQIDLSENRPYERICLNEIYELNDDKWSVSTLYNSELLRDKVELKDGQPFIFGYMLPQTKRNTDQTFVCAYGEPALASLLPLQDELNAIRNSITDVTRNQATPKIIFNRSASISRADLERPSGAIFTDSPADIKIVPPGDINASMATLQVIEQEMSEVSGVSPQQNGAPTTRQETATMASIMANEGSVRLQGYIRTYNETFFEPIFERLAFLVWKYGDPLFFAGFNRGEIPSFNINLNTGIGALNKEVQKKSLMDASQVIAAQFGMCLQLQDGEGANRMKEANEKILLELLPLYGIKDPENFIGKESELVKRFKPQAILPSVASLDAEAGALPADTMPSV</sequence>
<proteinExistence type="predicted"/>
<evidence type="ECO:0000313" key="1">
    <source>
        <dbReference type="EMBL" id="OUT16105.1"/>
    </source>
</evidence>
<accession>A0A1Y5NDQ2</accession>
<dbReference type="RefSeq" id="WP_087582234.1">
    <property type="nucleotide sequence ID" value="NZ_NDYQ01000020.1"/>
</dbReference>
<organism evidence="1 2">
    <name type="scientific">Campylobacter concisus</name>
    <dbReference type="NCBI Taxonomy" id="199"/>
    <lineage>
        <taxon>Bacteria</taxon>
        <taxon>Pseudomonadati</taxon>
        <taxon>Campylobacterota</taxon>
        <taxon>Epsilonproteobacteria</taxon>
        <taxon>Campylobacterales</taxon>
        <taxon>Campylobacteraceae</taxon>
        <taxon>Campylobacter</taxon>
    </lineage>
</organism>
<dbReference type="Pfam" id="PF23899">
    <property type="entry name" value="SU10_portal"/>
    <property type="match status" value="1"/>
</dbReference>
<dbReference type="InterPro" id="IPR056909">
    <property type="entry name" value="SU10_portal"/>
</dbReference>
<reference evidence="1 2" key="1">
    <citation type="submission" date="2017-04" db="EMBL/GenBank/DDBJ databases">
        <title>Complete genome of Campylobacter concisus ATCC 33237T and draft genomes for an additional eight well characterized C. concisus strains.</title>
        <authorList>
            <person name="Cornelius A.J."/>
            <person name="Miller W.G."/>
            <person name="Lastovica A.J."/>
            <person name="On S.L."/>
            <person name="French N.P."/>
            <person name="Vandenberg O."/>
            <person name="Biggs P.J."/>
        </authorList>
    </citation>
    <scope>NUCLEOTIDE SEQUENCE [LARGE SCALE GENOMIC DNA]</scope>
    <source>
        <strain evidence="1 2">Lasto127.99</strain>
    </source>
</reference>
<protein>
    <submittedName>
        <fullName evidence="1">Phage head-tail adapter protein</fullName>
    </submittedName>
</protein>
<dbReference type="AlphaFoldDB" id="A0A1Y5NDQ2"/>